<protein>
    <submittedName>
        <fullName evidence="1">Uncharacterized protein</fullName>
    </submittedName>
</protein>
<accession>A0AC59ZZ95</accession>
<sequence>MDKSRMNLPKRPDTLCFDKDEFMKVRPGDCAPRAEADGLSSFPSGASSRCWPCMPQISPRRDLAAFANHEEPLGKGAVSYAFTITASLDKSSMMGSLSSSFNPFSSIDNAMASSAGLRGQRWQRPFLLRDCSGYGLPPRCSSLDCSGI</sequence>
<dbReference type="Proteomes" id="UP001162501">
    <property type="component" value="Chromosome 6"/>
</dbReference>
<organism evidence="1 2">
    <name type="scientific">Rangifer tarandus platyrhynchus</name>
    <name type="common">Svalbard reindeer</name>
    <dbReference type="NCBI Taxonomy" id="3082113"/>
    <lineage>
        <taxon>Eukaryota</taxon>
        <taxon>Metazoa</taxon>
        <taxon>Chordata</taxon>
        <taxon>Craniata</taxon>
        <taxon>Vertebrata</taxon>
        <taxon>Euteleostomi</taxon>
        <taxon>Mammalia</taxon>
        <taxon>Eutheria</taxon>
        <taxon>Laurasiatheria</taxon>
        <taxon>Artiodactyla</taxon>
        <taxon>Ruminantia</taxon>
        <taxon>Pecora</taxon>
        <taxon>Cervidae</taxon>
        <taxon>Odocoileinae</taxon>
        <taxon>Rangifer</taxon>
    </lineage>
</organism>
<reference evidence="1" key="1">
    <citation type="submission" date="2023-05" db="EMBL/GenBank/DDBJ databases">
        <authorList>
            <consortium name="ELIXIR-Norway"/>
        </authorList>
    </citation>
    <scope>NUCLEOTIDE SEQUENCE</scope>
</reference>
<gene>
    <name evidence="1" type="ORF">MRATA1EN22A_LOCUS24711</name>
</gene>
<name>A0AC59ZZ95_RANTA</name>
<dbReference type="EMBL" id="OX596090">
    <property type="protein sequence ID" value="CAN0535826.1"/>
    <property type="molecule type" value="Genomic_DNA"/>
</dbReference>
<proteinExistence type="predicted"/>
<evidence type="ECO:0000313" key="1">
    <source>
        <dbReference type="EMBL" id="CAN0535826.1"/>
    </source>
</evidence>
<evidence type="ECO:0000313" key="2">
    <source>
        <dbReference type="Proteomes" id="UP001162501"/>
    </source>
</evidence>
<reference evidence="1" key="2">
    <citation type="submission" date="2025-03" db="EMBL/GenBank/DDBJ databases">
        <authorList>
            <consortium name="ELIXIR-Norway"/>
            <consortium name="Elixir Norway"/>
        </authorList>
    </citation>
    <scope>NUCLEOTIDE SEQUENCE</scope>
</reference>